<name>A0A2N7VZF0_9BURK</name>
<accession>A0A2N7VZF0</accession>
<sequence>MTSIQHPVPAAALVEQVRALVESVVMRRLDADTPLIESALVDSVLAVEIALRVETTFGVQVPPTELGEHLASVAALAAYIADNTTHR</sequence>
<dbReference type="InterPro" id="IPR009081">
    <property type="entry name" value="PP-bd_ACP"/>
</dbReference>
<dbReference type="AlphaFoldDB" id="A0A2N7VZF0"/>
<evidence type="ECO:0000259" key="1">
    <source>
        <dbReference type="PROSITE" id="PS50075"/>
    </source>
</evidence>
<dbReference type="Proteomes" id="UP000235616">
    <property type="component" value="Unassembled WGS sequence"/>
</dbReference>
<dbReference type="EMBL" id="PNYA01000003">
    <property type="protein sequence ID" value="PMS22539.1"/>
    <property type="molecule type" value="Genomic_DNA"/>
</dbReference>
<dbReference type="RefSeq" id="WP_102644129.1">
    <property type="nucleotide sequence ID" value="NZ_PNYA01000003.1"/>
</dbReference>
<dbReference type="InterPro" id="IPR036736">
    <property type="entry name" value="ACP-like_sf"/>
</dbReference>
<dbReference type="OrthoDB" id="6905271at2"/>
<keyword evidence="3" id="KW-1185">Reference proteome</keyword>
<dbReference type="PROSITE" id="PS50075">
    <property type="entry name" value="CARRIER"/>
    <property type="match status" value="1"/>
</dbReference>
<proteinExistence type="predicted"/>
<protein>
    <submittedName>
        <fullName evidence="2">Acyl carrier protein</fullName>
    </submittedName>
</protein>
<reference evidence="2 3" key="1">
    <citation type="submission" date="2018-01" db="EMBL/GenBank/DDBJ databases">
        <title>Whole genome analyses suggest that Burkholderia sensu lato contains two further novel genera in the rhizoxinica-symbiotica group Mycetohabitans gen. nov., and Trinickia gen. nov.: implications for the evolution of diazotrophy and nodulation in the Burkholderiaceae.</title>
        <authorList>
            <person name="Estrada-de los Santos P."/>
            <person name="Palmer M."/>
            <person name="Chavez-Ramirez B."/>
            <person name="Beukes C."/>
            <person name="Steenkamp E.T."/>
            <person name="Hirsch A.M."/>
            <person name="Manyaka P."/>
            <person name="Maluk M."/>
            <person name="Lafos M."/>
            <person name="Crook M."/>
            <person name="Gross E."/>
            <person name="Simon M.F."/>
            <person name="Bueno dos Reis Junior F."/>
            <person name="Poole P.S."/>
            <person name="Venter S.N."/>
            <person name="James E.K."/>
        </authorList>
    </citation>
    <scope>NUCLEOTIDE SEQUENCE [LARGE SCALE GENOMIC DNA]</scope>
    <source>
        <strain evidence="2 3">GIMN1.004</strain>
    </source>
</reference>
<evidence type="ECO:0000313" key="3">
    <source>
        <dbReference type="Proteomes" id="UP000235616"/>
    </source>
</evidence>
<dbReference type="SUPFAM" id="SSF47336">
    <property type="entry name" value="ACP-like"/>
    <property type="match status" value="1"/>
</dbReference>
<dbReference type="Gene3D" id="1.10.1200.10">
    <property type="entry name" value="ACP-like"/>
    <property type="match status" value="1"/>
</dbReference>
<comment type="caution">
    <text evidence="2">The sequence shown here is derived from an EMBL/GenBank/DDBJ whole genome shotgun (WGS) entry which is preliminary data.</text>
</comment>
<evidence type="ECO:0000313" key="2">
    <source>
        <dbReference type="EMBL" id="PMS22539.1"/>
    </source>
</evidence>
<organism evidence="2 3">
    <name type="scientific">Trinickia dabaoshanensis</name>
    <dbReference type="NCBI Taxonomy" id="564714"/>
    <lineage>
        <taxon>Bacteria</taxon>
        <taxon>Pseudomonadati</taxon>
        <taxon>Pseudomonadota</taxon>
        <taxon>Betaproteobacteria</taxon>
        <taxon>Burkholderiales</taxon>
        <taxon>Burkholderiaceae</taxon>
        <taxon>Trinickia</taxon>
    </lineage>
</organism>
<gene>
    <name evidence="2" type="ORF">C0Z18_04220</name>
</gene>
<feature type="domain" description="Carrier" evidence="1">
    <location>
        <begin position="8"/>
        <end position="84"/>
    </location>
</feature>
<dbReference type="Pfam" id="PF00550">
    <property type="entry name" value="PP-binding"/>
    <property type="match status" value="1"/>
</dbReference>